<comment type="similarity">
    <text evidence="1">Belongs to the 4-hydroxybenzoyl-CoA thioesterase family.</text>
</comment>
<sequence length="136" mass="15862">MPYAVFETEHRVRPDDIDMFHHVHNSKYFDYVLAARYEQMDTCYGMSMESFITKGFGWVVRAVQMDFKRPLAMGDYFLVKTGIETIDERGCRVHFSISNKATKKICCDGWFDFSMIEVATGKAVKLPAHVIKHYQM</sequence>
<dbReference type="Pfam" id="PF13279">
    <property type="entry name" value="4HBT_2"/>
    <property type="match status" value="1"/>
</dbReference>
<dbReference type="SUPFAM" id="SSF54637">
    <property type="entry name" value="Thioesterase/thiol ester dehydrase-isomerase"/>
    <property type="match status" value="1"/>
</dbReference>
<accession>A0A6I4IMX2</accession>
<dbReference type="PANTHER" id="PTHR31793">
    <property type="entry name" value="4-HYDROXYBENZOYL-COA THIOESTERASE FAMILY MEMBER"/>
    <property type="match status" value="1"/>
</dbReference>
<dbReference type="Proteomes" id="UP000429232">
    <property type="component" value="Chromosome"/>
</dbReference>
<evidence type="ECO:0000313" key="4">
    <source>
        <dbReference type="Proteomes" id="UP000429232"/>
    </source>
</evidence>
<dbReference type="KEGG" id="mgik:GO620_007000"/>
<evidence type="ECO:0000313" key="3">
    <source>
        <dbReference type="EMBL" id="QQL51189.1"/>
    </source>
</evidence>
<dbReference type="Gene3D" id="3.10.129.10">
    <property type="entry name" value="Hotdog Thioesterase"/>
    <property type="match status" value="1"/>
</dbReference>
<keyword evidence="2" id="KW-0378">Hydrolase</keyword>
<dbReference type="GO" id="GO:0047617">
    <property type="term" value="F:fatty acyl-CoA hydrolase activity"/>
    <property type="evidence" value="ECO:0007669"/>
    <property type="project" value="TreeGrafter"/>
</dbReference>
<reference evidence="3 4" key="1">
    <citation type="submission" date="2020-12" db="EMBL/GenBank/DDBJ databases">
        <title>HMF7856_wgs.fasta genome submission.</title>
        <authorList>
            <person name="Kang H."/>
            <person name="Kim H."/>
            <person name="Joh K."/>
        </authorList>
    </citation>
    <scope>NUCLEOTIDE SEQUENCE [LARGE SCALE GENOMIC DNA]</scope>
    <source>
        <strain evidence="3 4">HMF7856</strain>
    </source>
</reference>
<evidence type="ECO:0000256" key="1">
    <source>
        <dbReference type="ARBA" id="ARBA00005953"/>
    </source>
</evidence>
<proteinExistence type="inferred from homology"/>
<dbReference type="InterPro" id="IPR029069">
    <property type="entry name" value="HotDog_dom_sf"/>
</dbReference>
<dbReference type="PANTHER" id="PTHR31793:SF27">
    <property type="entry name" value="NOVEL THIOESTERASE SUPERFAMILY DOMAIN AND SAPOSIN A-TYPE DOMAIN CONTAINING PROTEIN (0610012H03RIK)"/>
    <property type="match status" value="1"/>
</dbReference>
<evidence type="ECO:0000256" key="2">
    <source>
        <dbReference type="ARBA" id="ARBA00022801"/>
    </source>
</evidence>
<dbReference type="InterPro" id="IPR050563">
    <property type="entry name" value="4-hydroxybenzoyl-CoA_TE"/>
</dbReference>
<keyword evidence="4" id="KW-1185">Reference proteome</keyword>
<dbReference type="AlphaFoldDB" id="A0A6I4IMX2"/>
<name>A0A6I4IMX2_9SPHI</name>
<dbReference type="EMBL" id="CP066775">
    <property type="protein sequence ID" value="QQL51189.1"/>
    <property type="molecule type" value="Genomic_DNA"/>
</dbReference>
<dbReference type="RefSeq" id="WP_157523762.1">
    <property type="nucleotide sequence ID" value="NZ_CP066775.1"/>
</dbReference>
<protein>
    <submittedName>
        <fullName evidence="3">Acyl-CoA thioesterase</fullName>
    </submittedName>
</protein>
<organism evidence="3 4">
    <name type="scientific">Mucilaginibacter ginkgonis</name>
    <dbReference type="NCBI Taxonomy" id="2682091"/>
    <lineage>
        <taxon>Bacteria</taxon>
        <taxon>Pseudomonadati</taxon>
        <taxon>Bacteroidota</taxon>
        <taxon>Sphingobacteriia</taxon>
        <taxon>Sphingobacteriales</taxon>
        <taxon>Sphingobacteriaceae</taxon>
        <taxon>Mucilaginibacter</taxon>
    </lineage>
</organism>
<dbReference type="CDD" id="cd00586">
    <property type="entry name" value="4HBT"/>
    <property type="match status" value="1"/>
</dbReference>
<gene>
    <name evidence="3" type="ORF">GO620_007000</name>
</gene>